<feature type="compositionally biased region" description="Low complexity" evidence="3">
    <location>
        <begin position="416"/>
        <end position="432"/>
    </location>
</feature>
<evidence type="ECO:0000256" key="3">
    <source>
        <dbReference type="SAM" id="MobiDB-lite"/>
    </source>
</evidence>
<evidence type="ECO:0000256" key="1">
    <source>
        <dbReference type="ARBA" id="ARBA00005298"/>
    </source>
</evidence>
<gene>
    <name evidence="5" type="ORF">P280DRAFT_450165</name>
</gene>
<keyword evidence="6" id="KW-1185">Reference proteome</keyword>
<comment type="similarity">
    <text evidence="1">Belongs to the arrestin family.</text>
</comment>
<evidence type="ECO:0000313" key="5">
    <source>
        <dbReference type="EMBL" id="KAF2641181.1"/>
    </source>
</evidence>
<feature type="region of interest" description="Disordered" evidence="3">
    <location>
        <begin position="577"/>
        <end position="694"/>
    </location>
</feature>
<dbReference type="GO" id="GO:0031625">
    <property type="term" value="F:ubiquitin protein ligase binding"/>
    <property type="evidence" value="ECO:0007669"/>
    <property type="project" value="TreeGrafter"/>
</dbReference>
<dbReference type="Pfam" id="PF02752">
    <property type="entry name" value="Arrestin_C"/>
    <property type="match status" value="1"/>
</dbReference>
<feature type="compositionally biased region" description="Pro residues" evidence="3">
    <location>
        <begin position="577"/>
        <end position="603"/>
    </location>
</feature>
<dbReference type="Gene3D" id="2.60.40.640">
    <property type="match status" value="1"/>
</dbReference>
<proteinExistence type="inferred from homology"/>
<dbReference type="SMART" id="SM01017">
    <property type="entry name" value="Arrestin_C"/>
    <property type="match status" value="1"/>
</dbReference>
<evidence type="ECO:0000313" key="6">
    <source>
        <dbReference type="Proteomes" id="UP000799753"/>
    </source>
</evidence>
<feature type="domain" description="Arrestin C-terminal-like" evidence="4">
    <location>
        <begin position="145"/>
        <end position="300"/>
    </location>
</feature>
<name>A0A6A6S271_9PLEO</name>
<dbReference type="PANTHER" id="PTHR11188:SF17">
    <property type="entry name" value="FI21816P1"/>
    <property type="match status" value="1"/>
</dbReference>
<dbReference type="InterPro" id="IPR011022">
    <property type="entry name" value="Arrestin_C-like"/>
</dbReference>
<evidence type="ECO:0000256" key="2">
    <source>
        <dbReference type="ARBA" id="ARBA00038766"/>
    </source>
</evidence>
<dbReference type="EMBL" id="MU006783">
    <property type="protein sequence ID" value="KAF2641181.1"/>
    <property type="molecule type" value="Genomic_DNA"/>
</dbReference>
<organism evidence="5 6">
    <name type="scientific">Massarina eburnea CBS 473.64</name>
    <dbReference type="NCBI Taxonomy" id="1395130"/>
    <lineage>
        <taxon>Eukaryota</taxon>
        <taxon>Fungi</taxon>
        <taxon>Dikarya</taxon>
        <taxon>Ascomycota</taxon>
        <taxon>Pezizomycotina</taxon>
        <taxon>Dothideomycetes</taxon>
        <taxon>Pleosporomycetidae</taxon>
        <taxon>Pleosporales</taxon>
        <taxon>Massarineae</taxon>
        <taxon>Massarinaceae</taxon>
        <taxon>Massarina</taxon>
    </lineage>
</organism>
<comment type="subunit">
    <text evidence="2">Interacts with hulA.</text>
</comment>
<dbReference type="GO" id="GO:0005829">
    <property type="term" value="C:cytosol"/>
    <property type="evidence" value="ECO:0007669"/>
    <property type="project" value="TreeGrafter"/>
</dbReference>
<dbReference type="InterPro" id="IPR014752">
    <property type="entry name" value="Arrestin-like_C"/>
</dbReference>
<feature type="compositionally biased region" description="Polar residues" evidence="3">
    <location>
        <begin position="625"/>
        <end position="638"/>
    </location>
</feature>
<dbReference type="OrthoDB" id="2333384at2759"/>
<feature type="region of interest" description="Disordered" evidence="3">
    <location>
        <begin position="408"/>
        <end position="446"/>
    </location>
</feature>
<dbReference type="InterPro" id="IPR014756">
    <property type="entry name" value="Ig_E-set"/>
</dbReference>
<dbReference type="GO" id="GO:0030674">
    <property type="term" value="F:protein-macromolecule adaptor activity"/>
    <property type="evidence" value="ECO:0007669"/>
    <property type="project" value="TreeGrafter"/>
</dbReference>
<dbReference type="GO" id="GO:0005886">
    <property type="term" value="C:plasma membrane"/>
    <property type="evidence" value="ECO:0007669"/>
    <property type="project" value="TreeGrafter"/>
</dbReference>
<dbReference type="Proteomes" id="UP000799753">
    <property type="component" value="Unassembled WGS sequence"/>
</dbReference>
<dbReference type="InterPro" id="IPR011021">
    <property type="entry name" value="Arrestin-like_N"/>
</dbReference>
<feature type="compositionally biased region" description="Low complexity" evidence="3">
    <location>
        <begin position="485"/>
        <end position="507"/>
    </location>
</feature>
<protein>
    <recommendedName>
        <fullName evidence="4">Arrestin C-terminal-like domain-containing protein</fullName>
    </recommendedName>
</protein>
<feature type="compositionally biased region" description="Low complexity" evidence="3">
    <location>
        <begin position="639"/>
        <end position="653"/>
    </location>
</feature>
<dbReference type="GO" id="GO:0070086">
    <property type="term" value="P:ubiquitin-dependent endocytosis"/>
    <property type="evidence" value="ECO:0007669"/>
    <property type="project" value="TreeGrafter"/>
</dbReference>
<accession>A0A6A6S271</accession>
<reference evidence="5" key="1">
    <citation type="journal article" date="2020" name="Stud. Mycol.">
        <title>101 Dothideomycetes genomes: a test case for predicting lifestyles and emergence of pathogens.</title>
        <authorList>
            <person name="Haridas S."/>
            <person name="Albert R."/>
            <person name="Binder M."/>
            <person name="Bloem J."/>
            <person name="Labutti K."/>
            <person name="Salamov A."/>
            <person name="Andreopoulos B."/>
            <person name="Baker S."/>
            <person name="Barry K."/>
            <person name="Bills G."/>
            <person name="Bluhm B."/>
            <person name="Cannon C."/>
            <person name="Castanera R."/>
            <person name="Culley D."/>
            <person name="Daum C."/>
            <person name="Ezra D."/>
            <person name="Gonzalez J."/>
            <person name="Henrissat B."/>
            <person name="Kuo A."/>
            <person name="Liang C."/>
            <person name="Lipzen A."/>
            <person name="Lutzoni F."/>
            <person name="Magnuson J."/>
            <person name="Mondo S."/>
            <person name="Nolan M."/>
            <person name="Ohm R."/>
            <person name="Pangilinan J."/>
            <person name="Park H.-J."/>
            <person name="Ramirez L."/>
            <person name="Alfaro M."/>
            <person name="Sun H."/>
            <person name="Tritt A."/>
            <person name="Yoshinaga Y."/>
            <person name="Zwiers L.-H."/>
            <person name="Turgeon B."/>
            <person name="Goodwin S."/>
            <person name="Spatafora J."/>
            <person name="Crous P."/>
            <person name="Grigoriev I."/>
        </authorList>
    </citation>
    <scope>NUCLEOTIDE SEQUENCE</scope>
    <source>
        <strain evidence="5">CBS 473.64</strain>
    </source>
</reference>
<dbReference type="Pfam" id="PF00339">
    <property type="entry name" value="Arrestin_N"/>
    <property type="match status" value="1"/>
</dbReference>
<feature type="region of interest" description="Disordered" evidence="3">
    <location>
        <begin position="462"/>
        <end position="541"/>
    </location>
</feature>
<sequence length="694" mass="76026">MHDLDRRAQSLVRCHPALEILPRNANCRAHSWYTNNTVTPQPISQKSHFLLENLTLFPVSASTNKAHKINAGTHEWEFKFKMPSNLDESVEGLPTNYIIYNLKATVDRGYMSKPLTATSHIRVIRTLGRDLLESIPMEQINEDIWASKLAYKITVPQKNYIVGTSITADYVLIPLRKGVEIANIKMELIESRQLFCDFAGRRVSHHTDTQVCVKEGHMPENSLNLVPVGVDEADQLFDECHRFSMTLDLPKSLKNCRQTVDTENVRISHKLRLYVNLKNPEGHTSQLLVKNHVHLFISPNLPPGEDQSVTVDQNVLSQQAMRDEVNQNAPPTYGLHQLDSLYNDIDPSGFMTPGGYASMANSGANTPFRARSRSGSVENLASLDAAVGGVSTSALQHRLQNLNMNQNSRSPRFAASRQSSHHSSGGSTPSMSVDATHQPPVDGYFAHGGNYDMEALARTPSYNTAMRTPARTPISEDLPTYQVATSRPSSPTRSSTSRGTTPSPARSLDTLREETQRNTEMNSRRQSPRTSDDGSGRSSALAHTQHITPVILSISNASSPTPSPSLIPLSTSLIPPSPSLIPPSPSLIPPSPSLQPSPLPSPPLQQHEHLAPQPSQLLAPPPSSTANLSRTRSHSFTAPSSPSSSSPSSSSSSHRPRHLGLSSRPRLERALSSSHSVRGTLDSMGFRKALRRVG</sequence>
<dbReference type="PANTHER" id="PTHR11188">
    <property type="entry name" value="ARRESTIN DOMAIN CONTAINING PROTEIN"/>
    <property type="match status" value="1"/>
</dbReference>
<dbReference type="SUPFAM" id="SSF81296">
    <property type="entry name" value="E set domains"/>
    <property type="match status" value="1"/>
</dbReference>
<dbReference type="InterPro" id="IPR050357">
    <property type="entry name" value="Arrestin_domain-protein"/>
</dbReference>
<evidence type="ECO:0000259" key="4">
    <source>
        <dbReference type="SMART" id="SM01017"/>
    </source>
</evidence>
<feature type="compositionally biased region" description="Polar residues" evidence="3">
    <location>
        <begin position="518"/>
        <end position="529"/>
    </location>
</feature>
<dbReference type="AlphaFoldDB" id="A0A6A6S271"/>